<gene>
    <name evidence="9" type="ORF">RGQ15_19255</name>
</gene>
<keyword evidence="4" id="KW-0800">Toxin</keyword>
<evidence type="ECO:0000313" key="10">
    <source>
        <dbReference type="Proteomes" id="UP001269144"/>
    </source>
</evidence>
<dbReference type="PRINTS" id="PR00313">
    <property type="entry name" value="CABNDNGRPT"/>
</dbReference>
<evidence type="ECO:0000256" key="2">
    <source>
        <dbReference type="ARBA" id="ARBA00004613"/>
    </source>
</evidence>
<evidence type="ECO:0000313" key="9">
    <source>
        <dbReference type="EMBL" id="MDS9469707.1"/>
    </source>
</evidence>
<reference evidence="10" key="1">
    <citation type="submission" date="2023-07" db="EMBL/GenBank/DDBJ databases">
        <title>Paracoccus sp. MBLB3053 whole genome sequence.</title>
        <authorList>
            <person name="Hwang C.Y."/>
            <person name="Cho E.-S."/>
            <person name="Seo M.-J."/>
        </authorList>
    </citation>
    <scope>NUCLEOTIDE SEQUENCE [LARGE SCALE GENOMIC DNA]</scope>
    <source>
        <strain evidence="10">MBLB3053</strain>
    </source>
</reference>
<feature type="compositionally biased region" description="Low complexity" evidence="8">
    <location>
        <begin position="611"/>
        <end position="638"/>
    </location>
</feature>
<dbReference type="InterPro" id="IPR018511">
    <property type="entry name" value="Hemolysin-typ_Ca-bd_CS"/>
</dbReference>
<sequence length="1100" mass="111200">MATDPNNPTLVPLTEVLALAAPEVLFNGIRIDGTRRADQIEGTLLNDVLSGAAGNDQITGGAGDDIINGGNGKDTLRGGDGNDFVDGGAGDDAIFGGNGNDLLTGGLGADTILGDGGDDLIEGGAGADSLNGGDGIDTLVYAGSGAGVSVNLALSTASGGDATGDRFERFENIVGSGFADTLIGNSGANEIHGEAGDDVIQRGGGRDRLFGEAGDDLFEVDTNQNDAGVVYDGGEGVDTIRVSGVGNTETFSDDQITGIERLEVDASVNRTLRFLADQVQFDSIEISSVAEFRPTAITFEVTMGTANLLDMSDIDITGALPSDSFLVLGDNDAETIIGSKIADRIGGRGANDTILGGTGNDTIFGDDGNDFIEGGMGADDLYGGNGNDIVSYAGSASAVTVNLATGFAAGGDATGDRFQSIENLTGSQHDDLLAGTRGVNLIRGGAGNDVIAGTGGADQLFGEAGADVFEVDDGLDNRGTSFDGGTGLDTIRLAGAGGFEGFDQTRITSVEQFVVDASQSRTMRFLAEQFTFDEVVFEGSETRSTGIRTEVIMGAATSLDLDRVEFSGITSADVIQVIGDGDAETVLGSGHADRVAGNDGADRVNTRGGDDIISGGNGNDTLNGGDGNDQINGDNGNDSLIGGKGADVLRGGDGNDLLEGGAGADVIDGANGNDVVSYSASNAGVQVNLSARTASGGHATGDTLSGIDGIIGSRHGDMLTGYNGANLIEGGRGNDTIAGNDGSDILRGGDGQDLFLVNTQHGNAGVTFDGGAGLDSIRLSGNGNIENFTNDTLISVETIEYDSTLDRRVQFSASQFDTIQTISVDTSDRTTTMRTEVFLGNAAEADLSDIAFVNTATNDHVVIVGNGQSNTITGSNIADEIRGGNGHDILKGGDGNDTILGGDGGDVIEGGAGADLLDGGNNEDIVSYASSDAAVSVNLSTRVVSGGHAEGDIIRNLDGVYGSVHDDVLVGDGRGNVFDGGAGDDTINSGVGGDRVTGGTGNDVIDLGLDGDRDVFVFNLGDAADLVTGFQDGRDRVELDTDLFAGNADIQDGRDVVETFGTFSADGTTLVLDFGAEDVLTLVDAGGFNTAGFGADLLLV</sequence>
<dbReference type="InterPro" id="IPR003995">
    <property type="entry name" value="RTX_toxin_determinant-A"/>
</dbReference>
<name>A0ABU2HXC4_9RHOB</name>
<dbReference type="RefSeq" id="WP_311162417.1">
    <property type="nucleotide sequence ID" value="NZ_JAVQLW010000004.1"/>
</dbReference>
<evidence type="ECO:0000256" key="5">
    <source>
        <dbReference type="ARBA" id="ARBA00022737"/>
    </source>
</evidence>
<keyword evidence="10" id="KW-1185">Reference proteome</keyword>
<evidence type="ECO:0000256" key="6">
    <source>
        <dbReference type="ARBA" id="ARBA00023026"/>
    </source>
</evidence>
<feature type="region of interest" description="Disordered" evidence="8">
    <location>
        <begin position="590"/>
        <end position="639"/>
    </location>
</feature>
<keyword evidence="7" id="KW-0472">Membrane</keyword>
<keyword evidence="3" id="KW-0964">Secreted</keyword>
<dbReference type="PRINTS" id="PR01488">
    <property type="entry name" value="RTXTOXINA"/>
</dbReference>
<dbReference type="Pfam" id="PF00353">
    <property type="entry name" value="HemolysinCabind"/>
    <property type="match status" value="11"/>
</dbReference>
<dbReference type="InterPro" id="IPR011049">
    <property type="entry name" value="Serralysin-like_metalloprot_C"/>
</dbReference>
<dbReference type="InterPro" id="IPR050557">
    <property type="entry name" value="RTX_toxin/Mannuronan_C5-epim"/>
</dbReference>
<dbReference type="Proteomes" id="UP001269144">
    <property type="component" value="Unassembled WGS sequence"/>
</dbReference>
<feature type="compositionally biased region" description="Basic and acidic residues" evidence="8">
    <location>
        <begin position="591"/>
        <end position="610"/>
    </location>
</feature>
<dbReference type="EMBL" id="JAVQLW010000004">
    <property type="protein sequence ID" value="MDS9469707.1"/>
    <property type="molecule type" value="Genomic_DNA"/>
</dbReference>
<keyword evidence="6" id="KW-0843">Virulence</keyword>
<protein>
    <submittedName>
        <fullName evidence="9">Calcium-binding protein</fullName>
    </submittedName>
</protein>
<dbReference type="PANTHER" id="PTHR38340:SF1">
    <property type="entry name" value="S-LAYER PROTEIN"/>
    <property type="match status" value="1"/>
</dbReference>
<comment type="subcellular location">
    <subcellularLocation>
        <location evidence="1">Membrane</location>
    </subcellularLocation>
    <subcellularLocation>
        <location evidence="2">Secreted</location>
    </subcellularLocation>
</comment>
<keyword evidence="5" id="KW-0677">Repeat</keyword>
<dbReference type="PANTHER" id="PTHR38340">
    <property type="entry name" value="S-LAYER PROTEIN"/>
    <property type="match status" value="1"/>
</dbReference>
<evidence type="ECO:0000256" key="4">
    <source>
        <dbReference type="ARBA" id="ARBA00022656"/>
    </source>
</evidence>
<dbReference type="InterPro" id="IPR001343">
    <property type="entry name" value="Hemolysn_Ca-bd"/>
</dbReference>
<proteinExistence type="predicted"/>
<dbReference type="Gene3D" id="2.150.10.10">
    <property type="entry name" value="Serralysin-like metalloprotease, C-terminal"/>
    <property type="match status" value="8"/>
</dbReference>
<organism evidence="9 10">
    <name type="scientific">Paracoccus aurantius</name>
    <dbReference type="NCBI Taxonomy" id="3073814"/>
    <lineage>
        <taxon>Bacteria</taxon>
        <taxon>Pseudomonadati</taxon>
        <taxon>Pseudomonadota</taxon>
        <taxon>Alphaproteobacteria</taxon>
        <taxon>Rhodobacterales</taxon>
        <taxon>Paracoccaceae</taxon>
        <taxon>Paracoccus</taxon>
    </lineage>
</organism>
<evidence type="ECO:0000256" key="3">
    <source>
        <dbReference type="ARBA" id="ARBA00022525"/>
    </source>
</evidence>
<comment type="caution">
    <text evidence="9">The sequence shown here is derived from an EMBL/GenBank/DDBJ whole genome shotgun (WGS) entry which is preliminary data.</text>
</comment>
<evidence type="ECO:0000256" key="1">
    <source>
        <dbReference type="ARBA" id="ARBA00004370"/>
    </source>
</evidence>
<dbReference type="SUPFAM" id="SSF51120">
    <property type="entry name" value="beta-Roll"/>
    <property type="match status" value="8"/>
</dbReference>
<dbReference type="PROSITE" id="PS00330">
    <property type="entry name" value="HEMOLYSIN_CALCIUM"/>
    <property type="match status" value="12"/>
</dbReference>
<evidence type="ECO:0000256" key="8">
    <source>
        <dbReference type="SAM" id="MobiDB-lite"/>
    </source>
</evidence>
<accession>A0ABU2HXC4</accession>
<evidence type="ECO:0000256" key="7">
    <source>
        <dbReference type="ARBA" id="ARBA00023136"/>
    </source>
</evidence>